<sequence length="311" mass="34167">MRNLTWIQGIIVVGVSVGMLGAMSVSASANSQYSAARSNSVRLVWRKSMKQHAYTATQGARYSKHLGVRYSNNDVTPTVTWYTDAHEKLYKKYQGHSTIYYHVKSADGSLQGWIWRGYLKKVNATKNVTTNATIPVTGKTADYDALAKNAILNMGGGAKPDPQTMQMAKSILNKILNSHVHFLTQAEAYPDSSAAANDNDVVLGDVTADNLNTASEKYMFNLLKSYGIDGAGYGAKKADSSFFMLNKMNANDTLHTYFDPSSDFYGQQGLTRKNFFVQAKIGVAMAKGTDGRTAMFAMFRYPAKYAKLVAD</sequence>
<evidence type="ECO:0008006" key="3">
    <source>
        <dbReference type="Google" id="ProtNLM"/>
    </source>
</evidence>
<comment type="caution">
    <text evidence="1">The sequence shown here is derived from an EMBL/GenBank/DDBJ whole genome shotgun (WGS) entry which is preliminary data.</text>
</comment>
<evidence type="ECO:0000313" key="2">
    <source>
        <dbReference type="Proteomes" id="UP001596254"/>
    </source>
</evidence>
<name>A0ABW1SVC6_9LACO</name>
<protein>
    <recommendedName>
        <fullName evidence="3">D-alanyl-D-alanine carboxypeptidase</fullName>
    </recommendedName>
</protein>
<dbReference type="Proteomes" id="UP001596254">
    <property type="component" value="Unassembled WGS sequence"/>
</dbReference>
<keyword evidence="2" id="KW-1185">Reference proteome</keyword>
<proteinExistence type="predicted"/>
<gene>
    <name evidence="1" type="ORF">ACFP1G_11275</name>
</gene>
<reference evidence="2" key="1">
    <citation type="journal article" date="2019" name="Int. J. Syst. Evol. Microbiol.">
        <title>The Global Catalogue of Microorganisms (GCM) 10K type strain sequencing project: providing services to taxonomists for standard genome sequencing and annotation.</title>
        <authorList>
            <consortium name="The Broad Institute Genomics Platform"/>
            <consortium name="The Broad Institute Genome Sequencing Center for Infectious Disease"/>
            <person name="Wu L."/>
            <person name="Ma J."/>
        </authorList>
    </citation>
    <scope>NUCLEOTIDE SEQUENCE [LARGE SCALE GENOMIC DNA]</scope>
    <source>
        <strain evidence="2">CCM 8905</strain>
    </source>
</reference>
<dbReference type="RefSeq" id="WP_225426660.1">
    <property type="nucleotide sequence ID" value="NZ_JBHSSK010000029.1"/>
</dbReference>
<organism evidence="1 2">
    <name type="scientific">Levilactobacillus tongjiangensis</name>
    <dbReference type="NCBI Taxonomy" id="2486023"/>
    <lineage>
        <taxon>Bacteria</taxon>
        <taxon>Bacillati</taxon>
        <taxon>Bacillota</taxon>
        <taxon>Bacilli</taxon>
        <taxon>Lactobacillales</taxon>
        <taxon>Lactobacillaceae</taxon>
        <taxon>Levilactobacillus</taxon>
    </lineage>
</organism>
<evidence type="ECO:0000313" key="1">
    <source>
        <dbReference type="EMBL" id="MFC6208043.1"/>
    </source>
</evidence>
<accession>A0ABW1SVC6</accession>
<dbReference type="EMBL" id="JBHSSK010000029">
    <property type="protein sequence ID" value="MFC6208043.1"/>
    <property type="molecule type" value="Genomic_DNA"/>
</dbReference>